<keyword evidence="3" id="KW-1185">Reference proteome</keyword>
<evidence type="ECO:0000256" key="1">
    <source>
        <dbReference type="SAM" id="SignalP"/>
    </source>
</evidence>
<protein>
    <submittedName>
        <fullName evidence="2">TraB/GumN family protein</fullName>
    </submittedName>
</protein>
<evidence type="ECO:0000313" key="2">
    <source>
        <dbReference type="EMBL" id="PWF55551.1"/>
    </source>
</evidence>
<dbReference type="PANTHER" id="PTHR40590">
    <property type="entry name" value="CYTOPLASMIC PROTEIN-RELATED"/>
    <property type="match status" value="1"/>
</dbReference>
<dbReference type="EMBL" id="PXWF02000019">
    <property type="protein sequence ID" value="PWF55551.1"/>
    <property type="molecule type" value="Genomic_DNA"/>
</dbReference>
<dbReference type="CDD" id="cd14789">
    <property type="entry name" value="Tiki"/>
    <property type="match status" value="1"/>
</dbReference>
<gene>
    <name evidence="2" type="ORF">C7C56_001120</name>
</gene>
<dbReference type="Pfam" id="PF01963">
    <property type="entry name" value="TraB_PrgY_gumN"/>
    <property type="match status" value="1"/>
</dbReference>
<dbReference type="InterPro" id="IPR002816">
    <property type="entry name" value="TraB/PrgY/GumN_fam"/>
</dbReference>
<dbReference type="OrthoDB" id="9025834at2"/>
<dbReference type="Proteomes" id="UP000241421">
    <property type="component" value="Unassembled WGS sequence"/>
</dbReference>
<dbReference type="AlphaFoldDB" id="A0A2U2I723"/>
<name>A0A2U2I723_9BURK</name>
<accession>A0A2U2I723</accession>
<dbReference type="PANTHER" id="PTHR40590:SF1">
    <property type="entry name" value="CYTOPLASMIC PROTEIN"/>
    <property type="match status" value="1"/>
</dbReference>
<dbReference type="RefSeq" id="WP_106755663.1">
    <property type="nucleotide sequence ID" value="NZ_PXWF02000019.1"/>
</dbReference>
<dbReference type="InterPro" id="IPR047111">
    <property type="entry name" value="YbaP-like"/>
</dbReference>
<feature type="signal peptide" evidence="1">
    <location>
        <begin position="1"/>
        <end position="22"/>
    </location>
</feature>
<feature type="chain" id="PRO_5015763012" evidence="1">
    <location>
        <begin position="23"/>
        <end position="296"/>
    </location>
</feature>
<proteinExistence type="predicted"/>
<organism evidence="2 3">
    <name type="scientific">Massilia glaciei</name>
    <dbReference type="NCBI Taxonomy" id="1524097"/>
    <lineage>
        <taxon>Bacteria</taxon>
        <taxon>Pseudomonadati</taxon>
        <taxon>Pseudomonadota</taxon>
        <taxon>Betaproteobacteria</taxon>
        <taxon>Burkholderiales</taxon>
        <taxon>Oxalobacteraceae</taxon>
        <taxon>Telluria group</taxon>
        <taxon>Massilia</taxon>
    </lineage>
</organism>
<keyword evidence="1" id="KW-0732">Signal</keyword>
<reference evidence="2 3" key="1">
    <citation type="submission" date="2018-04" db="EMBL/GenBank/DDBJ databases">
        <title>Massilia violaceinigra sp. nov., a novel purple-pigmented bacterium isolated from Tianshan glacier, Xinjiang, China.</title>
        <authorList>
            <person name="Wang H."/>
        </authorList>
    </citation>
    <scope>NUCLEOTIDE SEQUENCE [LARGE SCALE GENOMIC DNA]</scope>
    <source>
        <strain evidence="2 3">B448-2</strain>
    </source>
</reference>
<sequence length="296" mass="32489">MRSKIIVMFLSLAMLVPSPAWAADRGALFKVTSGAHTLHLFGTMHVGKADFYPLESRIAGAIAGASVVAFEVDPMTDPALMAGPMRTYGMNAPGGDASRDMPAGLKARLEPVMKRAGLDMKLVEMFKPWMVTMLLGLHEYAALGYGPEMSVDMHVAKLARTAKAFVLELESADAQLALFGRMPRADQWRMLEESVAMIETGRQRVELDEVIHAWRNADQAMFDKVALRLESDDSVGGKFFQKVLLEERNGPMADKLAKLLGEQKNSVAAIGALHLVGKHGLPELLRKRGLKVERVY</sequence>
<evidence type="ECO:0000313" key="3">
    <source>
        <dbReference type="Proteomes" id="UP000241421"/>
    </source>
</evidence>
<comment type="caution">
    <text evidence="2">The sequence shown here is derived from an EMBL/GenBank/DDBJ whole genome shotgun (WGS) entry which is preliminary data.</text>
</comment>